<reference evidence="1 2" key="1">
    <citation type="submission" date="2024-04" db="EMBL/GenBank/DDBJ databases">
        <title>Tritrichomonas musculus Genome.</title>
        <authorList>
            <person name="Alves-Ferreira E."/>
            <person name="Grigg M."/>
            <person name="Lorenzi H."/>
            <person name="Galac M."/>
        </authorList>
    </citation>
    <scope>NUCLEOTIDE SEQUENCE [LARGE SCALE GENOMIC DNA]</scope>
    <source>
        <strain evidence="1 2">EAF2021</strain>
    </source>
</reference>
<evidence type="ECO:0000313" key="1">
    <source>
        <dbReference type="EMBL" id="KAK8896730.1"/>
    </source>
</evidence>
<protein>
    <submittedName>
        <fullName evidence="1">Uncharacterized protein</fullName>
    </submittedName>
</protein>
<accession>A0ABR2L032</accession>
<dbReference type="Proteomes" id="UP001470230">
    <property type="component" value="Unassembled WGS sequence"/>
</dbReference>
<feature type="non-terminal residue" evidence="1">
    <location>
        <position position="125"/>
    </location>
</feature>
<comment type="caution">
    <text evidence="1">The sequence shown here is derived from an EMBL/GenBank/DDBJ whole genome shotgun (WGS) entry which is preliminary data.</text>
</comment>
<evidence type="ECO:0000313" key="2">
    <source>
        <dbReference type="Proteomes" id="UP001470230"/>
    </source>
</evidence>
<name>A0ABR2L032_9EUKA</name>
<feature type="non-terminal residue" evidence="1">
    <location>
        <position position="1"/>
    </location>
</feature>
<sequence length="125" mass="13745">NVVNVIIEAVNGINSCHCMNEGGLHDQVVKVEGLVNNLDGYITSTILPEVKNLWQSFSNFSNRVLGSNADQIMAPLNKIETVYSEGKSALTTELTKIWAPPNDETEKSYDIVDPSQKIKDLSIPI</sequence>
<keyword evidence="2" id="KW-1185">Reference proteome</keyword>
<proteinExistence type="predicted"/>
<dbReference type="EMBL" id="JAPFFF010000002">
    <property type="protein sequence ID" value="KAK8896730.1"/>
    <property type="molecule type" value="Genomic_DNA"/>
</dbReference>
<gene>
    <name evidence="1" type="ORF">M9Y10_014647</name>
</gene>
<organism evidence="1 2">
    <name type="scientific">Tritrichomonas musculus</name>
    <dbReference type="NCBI Taxonomy" id="1915356"/>
    <lineage>
        <taxon>Eukaryota</taxon>
        <taxon>Metamonada</taxon>
        <taxon>Parabasalia</taxon>
        <taxon>Tritrichomonadida</taxon>
        <taxon>Tritrichomonadidae</taxon>
        <taxon>Tritrichomonas</taxon>
    </lineage>
</organism>